<evidence type="ECO:0000256" key="1">
    <source>
        <dbReference type="ARBA" id="ARBA00022723"/>
    </source>
</evidence>
<dbReference type="AlphaFoldDB" id="A0A2U1QAM7"/>
<keyword evidence="1" id="KW-0479">Metal-binding</keyword>
<proteinExistence type="predicted"/>
<organism evidence="6 7">
    <name type="scientific">Artemisia annua</name>
    <name type="common">Sweet wormwood</name>
    <dbReference type="NCBI Taxonomy" id="35608"/>
    <lineage>
        <taxon>Eukaryota</taxon>
        <taxon>Viridiplantae</taxon>
        <taxon>Streptophyta</taxon>
        <taxon>Embryophyta</taxon>
        <taxon>Tracheophyta</taxon>
        <taxon>Spermatophyta</taxon>
        <taxon>Magnoliopsida</taxon>
        <taxon>eudicotyledons</taxon>
        <taxon>Gunneridae</taxon>
        <taxon>Pentapetalae</taxon>
        <taxon>asterids</taxon>
        <taxon>campanulids</taxon>
        <taxon>Asterales</taxon>
        <taxon>Asteraceae</taxon>
        <taxon>Asteroideae</taxon>
        <taxon>Anthemideae</taxon>
        <taxon>Artemisiinae</taxon>
        <taxon>Artemisia</taxon>
    </lineage>
</organism>
<accession>A0A2U1QAM7</accession>
<sequence>MATFCYLLSGHKSSFTPRPLYPSIIIGFGNSDSSSSEEIVADLPTTSEEIVADLPTTSEEIIADLPTTSEEILVSDDVSAKYTEEIVAYEHGDESEAIKNSVPKLRTFLKIEVHASKVYTRALFELVQTEIFVGAWFCQIETKSLVEGSEVSVIREKKYFDEIMEKKKAKLREKAKKKAMDKGKDTGKDVEEEPVNLFSRPDGLYKVLRNIEDGSVVCSCQLFVRVGILCRHIFCVFKNAGIEVIPNQYILRRWTKNLIPATLRNKRNRYGEKNEIVENYASEATSIVDYCVHMLSKDEPRLSAFVEKLKLLKIDVEADCPNPPSKDKLDNLEELVGVPKPAEKTVNNPSLGNPKGRKKLRIKGGKEQALEKNKKNKNACSLCGETDGHNRRTCPKKYAVEDELDQTEVTREEDNLDQSEVTA</sequence>
<evidence type="ECO:0000256" key="2">
    <source>
        <dbReference type="ARBA" id="ARBA00022771"/>
    </source>
</evidence>
<dbReference type="PANTHER" id="PTHR47718">
    <property type="entry name" value="OS01G0519700 PROTEIN"/>
    <property type="match status" value="1"/>
</dbReference>
<dbReference type="InterPro" id="IPR006564">
    <property type="entry name" value="Znf_PMZ"/>
</dbReference>
<keyword evidence="2 4" id="KW-0863">Zinc-finger</keyword>
<comment type="caution">
    <text evidence="6">The sequence shown here is derived from an EMBL/GenBank/DDBJ whole genome shotgun (WGS) entry which is preliminary data.</text>
</comment>
<dbReference type="GO" id="GO:0008270">
    <property type="term" value="F:zinc ion binding"/>
    <property type="evidence" value="ECO:0007669"/>
    <property type="project" value="UniProtKB-KW"/>
</dbReference>
<evidence type="ECO:0000313" key="7">
    <source>
        <dbReference type="Proteomes" id="UP000245207"/>
    </source>
</evidence>
<keyword evidence="7" id="KW-1185">Reference proteome</keyword>
<dbReference type="OrthoDB" id="1746270at2759"/>
<gene>
    <name evidence="6" type="ORF">CTI12_AA053540</name>
</gene>
<dbReference type="InterPro" id="IPR007527">
    <property type="entry name" value="Znf_SWIM"/>
</dbReference>
<evidence type="ECO:0000256" key="3">
    <source>
        <dbReference type="ARBA" id="ARBA00022833"/>
    </source>
</evidence>
<dbReference type="Proteomes" id="UP000245207">
    <property type="component" value="Unassembled WGS sequence"/>
</dbReference>
<keyword evidence="3" id="KW-0862">Zinc</keyword>
<evidence type="ECO:0000313" key="6">
    <source>
        <dbReference type="EMBL" id="PWA95058.1"/>
    </source>
</evidence>
<evidence type="ECO:0000259" key="5">
    <source>
        <dbReference type="PROSITE" id="PS50966"/>
    </source>
</evidence>
<dbReference type="PANTHER" id="PTHR47718:SF12">
    <property type="entry name" value="PROTEIN FAR1-RELATED SEQUENCE"/>
    <property type="match status" value="1"/>
</dbReference>
<name>A0A2U1QAM7_ARTAN</name>
<evidence type="ECO:0000256" key="4">
    <source>
        <dbReference type="PROSITE-ProRule" id="PRU00325"/>
    </source>
</evidence>
<dbReference type="PROSITE" id="PS50966">
    <property type="entry name" value="ZF_SWIM"/>
    <property type="match status" value="1"/>
</dbReference>
<dbReference type="SMART" id="SM00575">
    <property type="entry name" value="ZnF_PMZ"/>
    <property type="match status" value="1"/>
</dbReference>
<reference evidence="6 7" key="1">
    <citation type="journal article" date="2018" name="Mol. Plant">
        <title>The genome of Artemisia annua provides insight into the evolution of Asteraceae family and artemisinin biosynthesis.</title>
        <authorList>
            <person name="Shen Q."/>
            <person name="Zhang L."/>
            <person name="Liao Z."/>
            <person name="Wang S."/>
            <person name="Yan T."/>
            <person name="Shi P."/>
            <person name="Liu M."/>
            <person name="Fu X."/>
            <person name="Pan Q."/>
            <person name="Wang Y."/>
            <person name="Lv Z."/>
            <person name="Lu X."/>
            <person name="Zhang F."/>
            <person name="Jiang W."/>
            <person name="Ma Y."/>
            <person name="Chen M."/>
            <person name="Hao X."/>
            <person name="Li L."/>
            <person name="Tang Y."/>
            <person name="Lv G."/>
            <person name="Zhou Y."/>
            <person name="Sun X."/>
            <person name="Brodelius P.E."/>
            <person name="Rose J.K.C."/>
            <person name="Tang K."/>
        </authorList>
    </citation>
    <scope>NUCLEOTIDE SEQUENCE [LARGE SCALE GENOMIC DNA]</scope>
    <source>
        <strain evidence="7">cv. Huhao1</strain>
        <tissue evidence="6">Leaf</tissue>
    </source>
</reference>
<dbReference type="EMBL" id="PKPP01000268">
    <property type="protein sequence ID" value="PWA95058.1"/>
    <property type="molecule type" value="Genomic_DNA"/>
</dbReference>
<protein>
    <submittedName>
        <fullName evidence="6">FAR1 DNA binding domain, Zinc finger, SWIM-type, MULE transposase domain, FHY3/FAR1 family</fullName>
    </submittedName>
</protein>
<feature type="domain" description="SWIM-type" evidence="5">
    <location>
        <begin position="205"/>
        <end position="241"/>
    </location>
</feature>